<accession>A0A9Q3CJW0</accession>
<comment type="caution">
    <text evidence="2">The sequence shown here is derived from an EMBL/GenBank/DDBJ whole genome shotgun (WGS) entry which is preliminary data.</text>
</comment>
<feature type="signal peptide" evidence="1">
    <location>
        <begin position="1"/>
        <end position="21"/>
    </location>
</feature>
<dbReference type="AlphaFoldDB" id="A0A9Q3CJW0"/>
<name>A0A9Q3CJW0_9BASI</name>
<keyword evidence="3" id="KW-1185">Reference proteome</keyword>
<evidence type="ECO:0000313" key="2">
    <source>
        <dbReference type="EMBL" id="MBW0484273.1"/>
    </source>
</evidence>
<feature type="chain" id="PRO_5040300801" evidence="1">
    <location>
        <begin position="22"/>
        <end position="107"/>
    </location>
</feature>
<protein>
    <submittedName>
        <fullName evidence="2">Uncharacterized protein</fullName>
    </submittedName>
</protein>
<dbReference type="EMBL" id="AVOT02007611">
    <property type="protein sequence ID" value="MBW0484273.1"/>
    <property type="molecule type" value="Genomic_DNA"/>
</dbReference>
<keyword evidence="1" id="KW-0732">Signal</keyword>
<sequence>MIFRRGHISLLLSLVILYIQADPSPQYRPVDSQVPVIDSGGYGGRSFPGGYVGAYAPYAYDSPYAYNRNGYGYWSDASSQFSLLSRAKLRTSLALSTVMTLILLILS</sequence>
<organism evidence="2 3">
    <name type="scientific">Austropuccinia psidii MF-1</name>
    <dbReference type="NCBI Taxonomy" id="1389203"/>
    <lineage>
        <taxon>Eukaryota</taxon>
        <taxon>Fungi</taxon>
        <taxon>Dikarya</taxon>
        <taxon>Basidiomycota</taxon>
        <taxon>Pucciniomycotina</taxon>
        <taxon>Pucciniomycetes</taxon>
        <taxon>Pucciniales</taxon>
        <taxon>Sphaerophragmiaceae</taxon>
        <taxon>Austropuccinia</taxon>
    </lineage>
</organism>
<reference evidence="2" key="1">
    <citation type="submission" date="2021-03" db="EMBL/GenBank/DDBJ databases">
        <title>Draft genome sequence of rust myrtle Austropuccinia psidii MF-1, a brazilian biotype.</title>
        <authorList>
            <person name="Quecine M.C."/>
            <person name="Pachon D.M.R."/>
            <person name="Bonatelli M.L."/>
            <person name="Correr F.H."/>
            <person name="Franceschini L.M."/>
            <person name="Leite T.F."/>
            <person name="Margarido G.R.A."/>
            <person name="Almeida C.A."/>
            <person name="Ferrarezi J.A."/>
            <person name="Labate C.A."/>
        </authorList>
    </citation>
    <scope>NUCLEOTIDE SEQUENCE</scope>
    <source>
        <strain evidence="2">MF-1</strain>
    </source>
</reference>
<proteinExistence type="predicted"/>
<gene>
    <name evidence="2" type="ORF">O181_023988</name>
</gene>
<dbReference type="Proteomes" id="UP000765509">
    <property type="component" value="Unassembled WGS sequence"/>
</dbReference>
<evidence type="ECO:0000256" key="1">
    <source>
        <dbReference type="SAM" id="SignalP"/>
    </source>
</evidence>
<evidence type="ECO:0000313" key="3">
    <source>
        <dbReference type="Proteomes" id="UP000765509"/>
    </source>
</evidence>